<evidence type="ECO:0000313" key="1">
    <source>
        <dbReference type="EMBL" id="PLA58138.1"/>
    </source>
</evidence>
<name>A0AAP8J283_LACRH</name>
<reference evidence="1 2" key="1">
    <citation type="submission" date="2017-12" db="EMBL/GenBank/DDBJ databases">
        <title>Phylogenetic diversity of female urinary microbiome.</title>
        <authorList>
            <person name="Thomas-White K."/>
            <person name="Wolfe A.J."/>
        </authorList>
    </citation>
    <scope>NUCLEOTIDE SEQUENCE [LARGE SCALE GENOMIC DNA]</scope>
    <source>
        <strain evidence="1 2">UMB0004</strain>
    </source>
</reference>
<protein>
    <submittedName>
        <fullName evidence="1">Uncharacterized protein</fullName>
    </submittedName>
</protein>
<gene>
    <name evidence="1" type="ORF">CYJ91_00870</name>
</gene>
<dbReference type="AlphaFoldDB" id="A0AAP8J283"/>
<dbReference type="EMBL" id="PKJX01000001">
    <property type="protein sequence ID" value="PLA58138.1"/>
    <property type="molecule type" value="Genomic_DNA"/>
</dbReference>
<sequence>MGVMIRVWSLRPRSLCAGFWAGERVNVSANQRQSISAAPSTNKNPTLASCRVFYIPYATLVWTVEKAKMKMFSSPFDPNLLHERKCLFGQTR</sequence>
<dbReference type="AntiFam" id="ANF00268">
    <property type="entry name" value="DNA repeat translations related to WP_015765070.1"/>
</dbReference>
<dbReference type="Proteomes" id="UP000234212">
    <property type="component" value="Unassembled WGS sequence"/>
</dbReference>
<dbReference type="NCBIfam" id="NF040518">
    <property type="entry name" value="Lacto_Palin_RP3"/>
    <property type="match status" value="1"/>
</dbReference>
<comment type="caution">
    <text evidence="1">The sequence shown here is derived from an EMBL/GenBank/DDBJ whole genome shotgun (WGS) entry which is preliminary data.</text>
</comment>
<accession>A0AAP8J283</accession>
<organism evidence="1 2">
    <name type="scientific">Lacticaseibacillus rhamnosus</name>
    <name type="common">Lactobacillus rhamnosus</name>
    <dbReference type="NCBI Taxonomy" id="47715"/>
    <lineage>
        <taxon>Bacteria</taxon>
        <taxon>Bacillati</taxon>
        <taxon>Bacillota</taxon>
        <taxon>Bacilli</taxon>
        <taxon>Lactobacillales</taxon>
        <taxon>Lactobacillaceae</taxon>
        <taxon>Lacticaseibacillus</taxon>
    </lineage>
</organism>
<evidence type="ECO:0000313" key="2">
    <source>
        <dbReference type="Proteomes" id="UP000234212"/>
    </source>
</evidence>
<proteinExistence type="predicted"/>